<dbReference type="EMBL" id="CP031003">
    <property type="protein sequence ID" value="AXN35744.1"/>
    <property type="molecule type" value="Genomic_DNA"/>
</dbReference>
<dbReference type="AlphaFoldDB" id="A0A385ADP6"/>
<name>A0A385ADP6_LATCU</name>
<accession>A0A385ADP6</accession>
<organism evidence="1 2">
    <name type="scientific">Latilactobacillus curvatus</name>
    <name type="common">Lactobacillus curvatus</name>
    <dbReference type="NCBI Taxonomy" id="28038"/>
    <lineage>
        <taxon>Bacteria</taxon>
        <taxon>Bacillati</taxon>
        <taxon>Bacillota</taxon>
        <taxon>Bacilli</taxon>
        <taxon>Lactobacillales</taxon>
        <taxon>Lactobacillaceae</taxon>
        <taxon>Latilactobacillus</taxon>
    </lineage>
</organism>
<reference evidence="1 2" key="1">
    <citation type="submission" date="2018-07" db="EMBL/GenBank/DDBJ databases">
        <title>Lactobacillus curvatus genome sequence.</title>
        <authorList>
            <person name="Prechtl R."/>
        </authorList>
    </citation>
    <scope>NUCLEOTIDE SEQUENCE [LARGE SCALE GENOMIC DNA]</scope>
    <source>
        <strain evidence="1 2">TMW 1.1928</strain>
    </source>
</reference>
<evidence type="ECO:0000313" key="1">
    <source>
        <dbReference type="EMBL" id="AXN35744.1"/>
    </source>
</evidence>
<gene>
    <name evidence="1" type="ORF">DT351_04945</name>
</gene>
<sequence length="100" mass="10876">MHIFKKDGSGSFIMDVSQAVNAHQVNINQFCATYLNRLAAGLAQADEAIGAHYCNWSAIIGRRLQNGLVITQLLADGTLILSDDSQVAVGQKIDFKEELI</sequence>
<proteinExistence type="predicted"/>
<protein>
    <submittedName>
        <fullName evidence="1">Uncharacterized protein</fullName>
    </submittedName>
</protein>
<dbReference type="Proteomes" id="UP000257607">
    <property type="component" value="Chromosome"/>
</dbReference>
<evidence type="ECO:0000313" key="2">
    <source>
        <dbReference type="Proteomes" id="UP000257607"/>
    </source>
</evidence>